<dbReference type="SMART" id="SM00082">
    <property type="entry name" value="LRRCT"/>
    <property type="match status" value="1"/>
</dbReference>
<comment type="caution">
    <text evidence="7">The sequence shown here is derived from an EMBL/GenBank/DDBJ whole genome shotgun (WGS) entry which is preliminary data.</text>
</comment>
<dbReference type="EMBL" id="CAXKWB010063849">
    <property type="protein sequence ID" value="CAL4187018.1"/>
    <property type="molecule type" value="Genomic_DNA"/>
</dbReference>
<dbReference type="InterPro" id="IPR052286">
    <property type="entry name" value="Wnt_signaling_inhibitor"/>
</dbReference>
<feature type="chain" id="PRO_5043495009" description="LRRCT domain-containing protein" evidence="5">
    <location>
        <begin position="20"/>
        <end position="395"/>
    </location>
</feature>
<dbReference type="SUPFAM" id="SSF52058">
    <property type="entry name" value="L domain-like"/>
    <property type="match status" value="1"/>
</dbReference>
<keyword evidence="4" id="KW-1133">Transmembrane helix</keyword>
<protein>
    <recommendedName>
        <fullName evidence="6">LRRCT domain-containing protein</fullName>
    </recommendedName>
</protein>
<keyword evidence="1" id="KW-0433">Leucine-rich repeat</keyword>
<evidence type="ECO:0000256" key="5">
    <source>
        <dbReference type="SAM" id="SignalP"/>
    </source>
</evidence>
<evidence type="ECO:0000256" key="2">
    <source>
        <dbReference type="ARBA" id="ARBA00022729"/>
    </source>
</evidence>
<dbReference type="AlphaFoldDB" id="A0AAV2SFK3"/>
<accession>A0AAV2SFK3</accession>
<evidence type="ECO:0000313" key="7">
    <source>
        <dbReference type="EMBL" id="CAL4187018.1"/>
    </source>
</evidence>
<dbReference type="GO" id="GO:0016020">
    <property type="term" value="C:membrane"/>
    <property type="evidence" value="ECO:0007669"/>
    <property type="project" value="TreeGrafter"/>
</dbReference>
<dbReference type="Proteomes" id="UP001497623">
    <property type="component" value="Unassembled WGS sequence"/>
</dbReference>
<sequence length="395" mass="46152">MDLNTYLLTMLVSFSWVFTQKSIKWQVGTSNTNFCQIKSSLQYWKKCRYTIICSFSSYMNIQTSCRTEVLIFKGNYVPEMPLHILNGTDYESLDIVDMSNNHINIIKGRTFHKVWNVRTLILDHNNLEITDEEHPRMFSNFENLERLHLTNAFTEEVNATDTLLSLEDIFYESDLRLVKILHLEQNEIWEIGNNKRVFCQLPALTQLMLGDNRITDMDFVIDCLQELYYIDLERNNIARLSQTAMERLDNFHGAPTRKERPLQIKLLGNPFVCDCRSTDFYHWLLKTQVPLIEKEDYSCTDGFPHSNVGKHLLTVRSSDVCPTSMAAVAKFDVVMQKGHLKVFLYPQGAILILSYILSNNYILLLNMHYFHRKQLKDSLQKGHSYIIKKVFFAGI</sequence>
<dbReference type="Gene3D" id="3.80.10.10">
    <property type="entry name" value="Ribonuclease Inhibitor"/>
    <property type="match status" value="1"/>
</dbReference>
<feature type="domain" description="LRRCT" evidence="6">
    <location>
        <begin position="269"/>
        <end position="322"/>
    </location>
</feature>
<dbReference type="InterPro" id="IPR032675">
    <property type="entry name" value="LRR_dom_sf"/>
</dbReference>
<evidence type="ECO:0000256" key="1">
    <source>
        <dbReference type="ARBA" id="ARBA00022614"/>
    </source>
</evidence>
<evidence type="ECO:0000313" key="8">
    <source>
        <dbReference type="Proteomes" id="UP001497623"/>
    </source>
</evidence>
<reference evidence="7 8" key="1">
    <citation type="submission" date="2024-05" db="EMBL/GenBank/DDBJ databases">
        <authorList>
            <person name="Wallberg A."/>
        </authorList>
    </citation>
    <scope>NUCLEOTIDE SEQUENCE [LARGE SCALE GENOMIC DNA]</scope>
</reference>
<keyword evidence="8" id="KW-1185">Reference proteome</keyword>
<dbReference type="PANTHER" id="PTHR24364">
    <property type="entry name" value="LP06937P"/>
    <property type="match status" value="1"/>
</dbReference>
<evidence type="ECO:0000259" key="6">
    <source>
        <dbReference type="SMART" id="SM00082"/>
    </source>
</evidence>
<keyword evidence="2 5" id="KW-0732">Signal</keyword>
<name>A0AAV2SFK3_MEGNR</name>
<evidence type="ECO:0000256" key="4">
    <source>
        <dbReference type="SAM" id="Phobius"/>
    </source>
</evidence>
<keyword evidence="4" id="KW-0812">Transmembrane</keyword>
<keyword evidence="4" id="KW-0472">Membrane</keyword>
<feature type="non-terminal residue" evidence="7">
    <location>
        <position position="395"/>
    </location>
</feature>
<keyword evidence="3" id="KW-0677">Repeat</keyword>
<gene>
    <name evidence="7" type="ORF">MNOR_LOCUS36128</name>
</gene>
<evidence type="ECO:0000256" key="3">
    <source>
        <dbReference type="ARBA" id="ARBA00022737"/>
    </source>
</evidence>
<dbReference type="InterPro" id="IPR000483">
    <property type="entry name" value="Cys-rich_flank_reg_C"/>
</dbReference>
<organism evidence="7 8">
    <name type="scientific">Meganyctiphanes norvegica</name>
    <name type="common">Northern krill</name>
    <name type="synonym">Thysanopoda norvegica</name>
    <dbReference type="NCBI Taxonomy" id="48144"/>
    <lineage>
        <taxon>Eukaryota</taxon>
        <taxon>Metazoa</taxon>
        <taxon>Ecdysozoa</taxon>
        <taxon>Arthropoda</taxon>
        <taxon>Crustacea</taxon>
        <taxon>Multicrustacea</taxon>
        <taxon>Malacostraca</taxon>
        <taxon>Eumalacostraca</taxon>
        <taxon>Eucarida</taxon>
        <taxon>Euphausiacea</taxon>
        <taxon>Euphausiidae</taxon>
        <taxon>Meganyctiphanes</taxon>
    </lineage>
</organism>
<dbReference type="PANTHER" id="PTHR24364:SF18">
    <property type="entry name" value="LP06937P"/>
    <property type="match status" value="1"/>
</dbReference>
<feature type="transmembrane region" description="Helical" evidence="4">
    <location>
        <begin position="343"/>
        <end position="364"/>
    </location>
</feature>
<feature type="signal peptide" evidence="5">
    <location>
        <begin position="1"/>
        <end position="19"/>
    </location>
</feature>
<proteinExistence type="predicted"/>